<gene>
    <name evidence="3" type="ORF">CEQ21_03855</name>
</gene>
<comment type="caution">
    <text evidence="3">The sequence shown here is derived from an EMBL/GenBank/DDBJ whole genome shotgun (WGS) entry which is preliminary data.</text>
</comment>
<protein>
    <submittedName>
        <fullName evidence="3">Uncharacterized protein</fullName>
    </submittedName>
</protein>
<keyword evidence="2" id="KW-0472">Membrane</keyword>
<dbReference type="EMBL" id="RIBP01000001">
    <property type="protein sequence ID" value="TRZ40083.1"/>
    <property type="molecule type" value="Genomic_DNA"/>
</dbReference>
<accession>A0A553SSV4</accession>
<keyword evidence="2" id="KW-1133">Transmembrane helix</keyword>
<keyword evidence="2" id="KW-0812">Transmembrane</keyword>
<dbReference type="Proteomes" id="UP000319837">
    <property type="component" value="Unassembled WGS sequence"/>
</dbReference>
<evidence type="ECO:0000256" key="1">
    <source>
        <dbReference type="SAM" id="MobiDB-lite"/>
    </source>
</evidence>
<feature type="transmembrane region" description="Helical" evidence="2">
    <location>
        <begin position="30"/>
        <end position="50"/>
    </location>
</feature>
<evidence type="ECO:0000256" key="2">
    <source>
        <dbReference type="SAM" id="Phobius"/>
    </source>
</evidence>
<evidence type="ECO:0000313" key="4">
    <source>
        <dbReference type="Proteomes" id="UP000319837"/>
    </source>
</evidence>
<name>A0A553SSV4_NIACI</name>
<evidence type="ECO:0000313" key="3">
    <source>
        <dbReference type="EMBL" id="TRZ40083.1"/>
    </source>
</evidence>
<sequence length="150" mass="17133">MTQEAKAENKKSLEKSDNKKKTRKKLPKQILMIIGIVALTVLIFGGFKLYKVYTAGQFTNGAMESAEGKKLDYLVEEDPNGTNTEDIMYADFNEDEVITTMHKMTHQKVVSSKKWGAVEMTSARVNQLYIIVENSDFENKEGLLYILQKW</sequence>
<reference evidence="4" key="1">
    <citation type="submission" date="2018-10" db="EMBL/GenBank/DDBJ databases">
        <title>FDA dAtabase for Regulatory Grade micrObial Sequences (FDA-ARGOS): Supporting development and validation of Infectious Disease Dx tests.</title>
        <authorList>
            <person name="Minogue T."/>
            <person name="Wolcott M."/>
            <person name="Wasieloski L."/>
            <person name="Aguilar W."/>
            <person name="Moore D."/>
            <person name="Tallon L."/>
            <person name="Sadzewicz L."/>
            <person name="Sengamalay N."/>
            <person name="Ott S."/>
            <person name="Godinez A."/>
            <person name="Nagaraj S."/>
            <person name="Vavikolanu K."/>
            <person name="Vyas G."/>
            <person name="Nadendla S."/>
            <person name="George J."/>
            <person name="Sichtig H."/>
        </authorList>
    </citation>
    <scope>NUCLEOTIDE SEQUENCE [LARGE SCALE GENOMIC DNA]</scope>
    <source>
        <strain evidence="4">FDAARGOS_343</strain>
    </source>
</reference>
<dbReference type="AlphaFoldDB" id="A0A553SSV4"/>
<organism evidence="3 4">
    <name type="scientific">Niallia circulans</name>
    <name type="common">Bacillus circulans</name>
    <dbReference type="NCBI Taxonomy" id="1397"/>
    <lineage>
        <taxon>Bacteria</taxon>
        <taxon>Bacillati</taxon>
        <taxon>Bacillota</taxon>
        <taxon>Bacilli</taxon>
        <taxon>Bacillales</taxon>
        <taxon>Bacillaceae</taxon>
        <taxon>Niallia</taxon>
    </lineage>
</organism>
<feature type="compositionally biased region" description="Basic and acidic residues" evidence="1">
    <location>
        <begin position="1"/>
        <end position="19"/>
    </location>
</feature>
<dbReference type="InterPro" id="IPR046208">
    <property type="entry name" value="DUF6241"/>
</dbReference>
<proteinExistence type="predicted"/>
<dbReference type="Pfam" id="PF19754">
    <property type="entry name" value="DUF6241"/>
    <property type="match status" value="1"/>
</dbReference>
<feature type="region of interest" description="Disordered" evidence="1">
    <location>
        <begin position="1"/>
        <end position="21"/>
    </location>
</feature>